<comment type="subcellular location">
    <subcellularLocation>
        <location evidence="1">Membrane</location>
        <topology evidence="1">Multi-pass membrane protein</topology>
    </subcellularLocation>
</comment>
<sequence length="306" mass="35385">MNFDKLLNHFKLDKPEFSFQFKSHPNYPSALAFSDTLNFLGIKNDAYELEKKYWEELPKEFITIYNNDFSLIKKEKQNFKLFSDDVKNISKEDLYKNTTDFVLLFEEIQESEAKNNLKFSYFIYPIFSIIFLYSVLFMNWQSALFNVFSIIGIYISLELFNKKFGKESSIIAGICGGITSNQQKADCNSIIENDKINIIGLKLADFSLVYFISVLVIGLFLPVTEGILKLLSYTSVLVICYSFFIQIFIEKTLCKVCLLIISLLAGQILVSSLFFGNEISTKLFFIPLFTFVVFNQAKRKIQKIGH</sequence>
<evidence type="ECO:0000256" key="6">
    <source>
        <dbReference type="ARBA" id="ARBA00023002"/>
    </source>
</evidence>
<keyword evidence="13" id="KW-1185">Reference proteome</keyword>
<comment type="similarity">
    <text evidence="2">Belongs to the VKOR family.</text>
</comment>
<dbReference type="Proteomes" id="UP001241656">
    <property type="component" value="Chromosome"/>
</dbReference>
<reference evidence="12 13" key="1">
    <citation type="submission" date="2023-05" db="EMBL/GenBank/DDBJ databases">
        <title>Genomic insight into Chryseobacterium sp. wdc7 isolated forest soil (Gotjawal).</title>
        <authorList>
            <person name="Park S.-J."/>
        </authorList>
    </citation>
    <scope>NUCLEOTIDE SEQUENCE [LARGE SCALE GENOMIC DNA]</scope>
    <source>
        <strain evidence="13">wdc7</strain>
    </source>
</reference>
<evidence type="ECO:0000256" key="10">
    <source>
        <dbReference type="SAM" id="Phobius"/>
    </source>
</evidence>
<dbReference type="InterPro" id="IPR038354">
    <property type="entry name" value="VKOR_sf"/>
</dbReference>
<evidence type="ECO:0000259" key="11">
    <source>
        <dbReference type="Pfam" id="PF07884"/>
    </source>
</evidence>
<dbReference type="CDD" id="cd12921">
    <property type="entry name" value="VKOR_4"/>
    <property type="match status" value="1"/>
</dbReference>
<dbReference type="Gene3D" id="1.20.1440.130">
    <property type="entry name" value="VKOR domain"/>
    <property type="match status" value="1"/>
</dbReference>
<evidence type="ECO:0000256" key="7">
    <source>
        <dbReference type="ARBA" id="ARBA00023136"/>
    </source>
</evidence>
<evidence type="ECO:0000256" key="1">
    <source>
        <dbReference type="ARBA" id="ARBA00004141"/>
    </source>
</evidence>
<evidence type="ECO:0000256" key="4">
    <source>
        <dbReference type="ARBA" id="ARBA00022719"/>
    </source>
</evidence>
<dbReference type="InterPro" id="IPR012932">
    <property type="entry name" value="VKOR"/>
</dbReference>
<evidence type="ECO:0000256" key="8">
    <source>
        <dbReference type="ARBA" id="ARBA00023157"/>
    </source>
</evidence>
<dbReference type="EMBL" id="CP124855">
    <property type="protein sequence ID" value="WHF51931.1"/>
    <property type="molecule type" value="Genomic_DNA"/>
</dbReference>
<keyword evidence="3 10" id="KW-0812">Transmembrane</keyword>
<evidence type="ECO:0000256" key="5">
    <source>
        <dbReference type="ARBA" id="ARBA00022989"/>
    </source>
</evidence>
<keyword evidence="5 10" id="KW-1133">Transmembrane helix</keyword>
<evidence type="ECO:0000256" key="2">
    <source>
        <dbReference type="ARBA" id="ARBA00006214"/>
    </source>
</evidence>
<feature type="transmembrane region" description="Helical" evidence="10">
    <location>
        <begin position="119"/>
        <end position="137"/>
    </location>
</feature>
<evidence type="ECO:0000256" key="9">
    <source>
        <dbReference type="ARBA" id="ARBA00023284"/>
    </source>
</evidence>
<feature type="transmembrane region" description="Helical" evidence="10">
    <location>
        <begin position="203"/>
        <end position="224"/>
    </location>
</feature>
<keyword evidence="8" id="KW-1015">Disulfide bond</keyword>
<evidence type="ECO:0000313" key="13">
    <source>
        <dbReference type="Proteomes" id="UP001241656"/>
    </source>
</evidence>
<gene>
    <name evidence="12" type="ORF">QGN23_01315</name>
</gene>
<evidence type="ECO:0000256" key="3">
    <source>
        <dbReference type="ARBA" id="ARBA00022692"/>
    </source>
</evidence>
<protein>
    <submittedName>
        <fullName evidence="12">Vitamin K epoxide reductase family protein</fullName>
    </submittedName>
</protein>
<keyword evidence="4" id="KW-0874">Quinone</keyword>
<name>A0ABY8RDJ1_9FLAO</name>
<feature type="transmembrane region" description="Helical" evidence="10">
    <location>
        <begin position="230"/>
        <end position="249"/>
    </location>
</feature>
<keyword evidence="9" id="KW-0676">Redox-active center</keyword>
<feature type="domain" description="Vitamin K epoxide reductase" evidence="11">
    <location>
        <begin position="146"/>
        <end position="267"/>
    </location>
</feature>
<feature type="transmembrane region" description="Helical" evidence="10">
    <location>
        <begin position="256"/>
        <end position="275"/>
    </location>
</feature>
<keyword evidence="7 10" id="KW-0472">Membrane</keyword>
<organism evidence="12 13">
    <name type="scientific">Chryseobacterium gotjawalense</name>
    <dbReference type="NCBI Taxonomy" id="3042315"/>
    <lineage>
        <taxon>Bacteria</taxon>
        <taxon>Pseudomonadati</taxon>
        <taxon>Bacteroidota</taxon>
        <taxon>Flavobacteriia</taxon>
        <taxon>Flavobacteriales</taxon>
        <taxon>Weeksellaceae</taxon>
        <taxon>Chryseobacterium group</taxon>
        <taxon>Chryseobacterium</taxon>
    </lineage>
</organism>
<feature type="transmembrane region" description="Helical" evidence="10">
    <location>
        <begin position="281"/>
        <end position="297"/>
    </location>
</feature>
<dbReference type="Pfam" id="PF07884">
    <property type="entry name" value="VKOR"/>
    <property type="match status" value="1"/>
</dbReference>
<keyword evidence="6" id="KW-0560">Oxidoreductase</keyword>
<dbReference type="RefSeq" id="WP_282905238.1">
    <property type="nucleotide sequence ID" value="NZ_CP124855.1"/>
</dbReference>
<evidence type="ECO:0000313" key="12">
    <source>
        <dbReference type="EMBL" id="WHF51931.1"/>
    </source>
</evidence>
<accession>A0ABY8RDJ1</accession>
<proteinExistence type="inferred from homology"/>
<feature type="transmembrane region" description="Helical" evidence="10">
    <location>
        <begin position="143"/>
        <end position="160"/>
    </location>
</feature>